<dbReference type="InterPro" id="IPR042197">
    <property type="entry name" value="Apaf_helical"/>
</dbReference>
<keyword evidence="4" id="KW-0175">Coiled coil</keyword>
<protein>
    <recommendedName>
        <fullName evidence="5">NB-ARC domain-containing protein</fullName>
    </recommendedName>
</protein>
<evidence type="ECO:0000313" key="6">
    <source>
        <dbReference type="EMBL" id="MBA0746759.1"/>
    </source>
</evidence>
<evidence type="ECO:0000259" key="5">
    <source>
        <dbReference type="Pfam" id="PF00931"/>
    </source>
</evidence>
<dbReference type="GO" id="GO:0043531">
    <property type="term" value="F:ADP binding"/>
    <property type="evidence" value="ECO:0007669"/>
    <property type="project" value="InterPro"/>
</dbReference>
<feature type="coiled-coil region" evidence="4">
    <location>
        <begin position="56"/>
        <end position="94"/>
    </location>
</feature>
<dbReference type="GO" id="GO:0005524">
    <property type="term" value="F:ATP binding"/>
    <property type="evidence" value="ECO:0007669"/>
    <property type="project" value="UniProtKB-KW"/>
</dbReference>
<keyword evidence="7" id="KW-1185">Reference proteome</keyword>
<reference evidence="6 7" key="1">
    <citation type="journal article" date="2019" name="Genome Biol. Evol.">
        <title>Insights into the evolution of the New World diploid cottons (Gossypium, subgenus Houzingenia) based on genome sequencing.</title>
        <authorList>
            <person name="Grover C.E."/>
            <person name="Arick M.A. 2nd"/>
            <person name="Thrash A."/>
            <person name="Conover J.L."/>
            <person name="Sanders W.S."/>
            <person name="Peterson D.G."/>
            <person name="Frelichowski J.E."/>
            <person name="Scheffler J.A."/>
            <person name="Scheffler B.E."/>
            <person name="Wendel J.F."/>
        </authorList>
    </citation>
    <scope>NUCLEOTIDE SEQUENCE [LARGE SCALE GENOMIC DNA]</scope>
    <source>
        <strain evidence="6">5</strain>
        <tissue evidence="6">Leaf</tissue>
    </source>
</reference>
<evidence type="ECO:0000256" key="4">
    <source>
        <dbReference type="SAM" id="Coils"/>
    </source>
</evidence>
<dbReference type="Gene3D" id="3.40.50.300">
    <property type="entry name" value="P-loop containing nucleotide triphosphate hydrolases"/>
    <property type="match status" value="1"/>
</dbReference>
<dbReference type="InterPro" id="IPR002182">
    <property type="entry name" value="NB-ARC"/>
</dbReference>
<evidence type="ECO:0000256" key="1">
    <source>
        <dbReference type="ARBA" id="ARBA00022741"/>
    </source>
</evidence>
<evidence type="ECO:0000313" key="7">
    <source>
        <dbReference type="Proteomes" id="UP000593579"/>
    </source>
</evidence>
<dbReference type="AlphaFoldDB" id="A0A7J9CE50"/>
<keyword evidence="2" id="KW-0611">Plant defense</keyword>
<dbReference type="EMBL" id="JABEZY010000009">
    <property type="protein sequence ID" value="MBA0746759.1"/>
    <property type="molecule type" value="Genomic_DNA"/>
</dbReference>
<gene>
    <name evidence="6" type="ORF">Gogos_009250</name>
</gene>
<evidence type="ECO:0000256" key="3">
    <source>
        <dbReference type="ARBA" id="ARBA00022840"/>
    </source>
</evidence>
<dbReference type="Gene3D" id="1.10.8.430">
    <property type="entry name" value="Helical domain of apoptotic protease-activating factors"/>
    <property type="match status" value="1"/>
</dbReference>
<dbReference type="InterPro" id="IPR027417">
    <property type="entry name" value="P-loop_NTPase"/>
</dbReference>
<comment type="caution">
    <text evidence="6">The sequence shown here is derived from an EMBL/GenBank/DDBJ whole genome shotgun (WGS) entry which is preliminary data.</text>
</comment>
<dbReference type="PANTHER" id="PTHR33463:SF117">
    <property type="entry name" value="CC-NBS-LRR RESISTANCE PROTEIN"/>
    <property type="match status" value="1"/>
</dbReference>
<feature type="domain" description="NB-ARC" evidence="5">
    <location>
        <begin position="130"/>
        <end position="182"/>
    </location>
</feature>
<dbReference type="GO" id="GO:0006952">
    <property type="term" value="P:defense response"/>
    <property type="evidence" value="ECO:0007669"/>
    <property type="project" value="UniProtKB-KW"/>
</dbReference>
<feature type="non-terminal residue" evidence="6">
    <location>
        <position position="482"/>
    </location>
</feature>
<accession>A0A7J9CE50</accession>
<name>A0A7J9CE50_GOSGO</name>
<sequence>MTEYVAPTAVKILTNQAKEYASPYLRYVFSYGEIVEDFTNQRNALKLRKHMVKTRVDEAKRQLEHIYEDVEDWLRRAEKELEETQNLKHEIDRVSYHSSLQGIKFITPTDCVGPASSKSALIGIMEAINDNGVNMIGLYGMVGVGKTSLAKEVGKHAREQKLYDKIVMFTVSQNPNINKIQDKKVIQLGILSEDEAWALFWERVGLDDYCSSLNDVAKEVAGECKGLPPVLDTVARALKDESLDAWRALKQRFKDTRHLVNEEVLGDVFKGLKLSYAYLKEGNKQITENDIQMCFLLCSLFPDYEEIGIDIQIGVGLFPNVYSIEDKSKEIGMALKKLQKSSLLLETYDVKTIRMHGVVRDFAHRLTSTGENRFMVKDQVKEWPHLDESFGCYTAIASWNCSSNMKKIPDKLEFSKLKTLFSKHSKFYYSEMSLKNFSSSMTNMRSLEILALFGTKIDEISEELVKLSTQEEKINFSPNFLS</sequence>
<dbReference type="SUPFAM" id="SSF52540">
    <property type="entry name" value="P-loop containing nucleoside triphosphate hydrolases"/>
    <property type="match status" value="1"/>
</dbReference>
<dbReference type="InterPro" id="IPR050905">
    <property type="entry name" value="Plant_NBS-LRR"/>
</dbReference>
<dbReference type="OrthoDB" id="786439at2759"/>
<evidence type="ECO:0000256" key="2">
    <source>
        <dbReference type="ARBA" id="ARBA00022821"/>
    </source>
</evidence>
<dbReference type="PANTHER" id="PTHR33463">
    <property type="entry name" value="NB-ARC DOMAIN-CONTAINING PROTEIN-RELATED"/>
    <property type="match status" value="1"/>
</dbReference>
<dbReference type="Proteomes" id="UP000593579">
    <property type="component" value="Unassembled WGS sequence"/>
</dbReference>
<keyword evidence="1" id="KW-0547">Nucleotide-binding</keyword>
<proteinExistence type="predicted"/>
<dbReference type="Pfam" id="PF00931">
    <property type="entry name" value="NB-ARC"/>
    <property type="match status" value="1"/>
</dbReference>
<keyword evidence="3" id="KW-0067">ATP-binding</keyword>
<organism evidence="6 7">
    <name type="scientific">Gossypium gossypioides</name>
    <name type="common">Mexican cotton</name>
    <name type="synonym">Selera gossypioides</name>
    <dbReference type="NCBI Taxonomy" id="34282"/>
    <lineage>
        <taxon>Eukaryota</taxon>
        <taxon>Viridiplantae</taxon>
        <taxon>Streptophyta</taxon>
        <taxon>Embryophyta</taxon>
        <taxon>Tracheophyta</taxon>
        <taxon>Spermatophyta</taxon>
        <taxon>Magnoliopsida</taxon>
        <taxon>eudicotyledons</taxon>
        <taxon>Gunneridae</taxon>
        <taxon>Pentapetalae</taxon>
        <taxon>rosids</taxon>
        <taxon>malvids</taxon>
        <taxon>Malvales</taxon>
        <taxon>Malvaceae</taxon>
        <taxon>Malvoideae</taxon>
        <taxon>Gossypium</taxon>
    </lineage>
</organism>